<gene>
    <name evidence="2" type="ORF">Lalb_Chr07g0194561</name>
</gene>
<feature type="transmembrane region" description="Helical" evidence="1">
    <location>
        <begin position="20"/>
        <end position="36"/>
    </location>
</feature>
<keyword evidence="1" id="KW-0812">Transmembrane</keyword>
<dbReference type="AlphaFoldDB" id="A0A6A4QD07"/>
<dbReference type="EMBL" id="WOCE01000007">
    <property type="protein sequence ID" value="KAE9611144.1"/>
    <property type="molecule type" value="Genomic_DNA"/>
</dbReference>
<reference evidence="3" key="1">
    <citation type="journal article" date="2020" name="Nat. Commun.">
        <title>Genome sequence of the cluster root forming white lupin.</title>
        <authorList>
            <person name="Hufnagel B."/>
            <person name="Marques A."/>
            <person name="Soriano A."/>
            <person name="Marques L."/>
            <person name="Divol F."/>
            <person name="Doumas P."/>
            <person name="Sallet E."/>
            <person name="Mancinotti D."/>
            <person name="Carrere S."/>
            <person name="Marande W."/>
            <person name="Arribat S."/>
            <person name="Keller J."/>
            <person name="Huneau C."/>
            <person name="Blein T."/>
            <person name="Aime D."/>
            <person name="Laguerre M."/>
            <person name="Taylor J."/>
            <person name="Schubert V."/>
            <person name="Nelson M."/>
            <person name="Geu-Flores F."/>
            <person name="Crespi M."/>
            <person name="Gallardo-Guerrero K."/>
            <person name="Delaux P.-M."/>
            <person name="Salse J."/>
            <person name="Berges H."/>
            <person name="Guyot R."/>
            <person name="Gouzy J."/>
            <person name="Peret B."/>
        </authorList>
    </citation>
    <scope>NUCLEOTIDE SEQUENCE [LARGE SCALE GENOMIC DNA]</scope>
    <source>
        <strain evidence="3">cv. Amiga</strain>
    </source>
</reference>
<comment type="caution">
    <text evidence="2">The sequence shown here is derived from an EMBL/GenBank/DDBJ whole genome shotgun (WGS) entry which is preliminary data.</text>
</comment>
<name>A0A6A4QD07_LUPAL</name>
<evidence type="ECO:0000313" key="3">
    <source>
        <dbReference type="Proteomes" id="UP000447434"/>
    </source>
</evidence>
<keyword evidence="1" id="KW-0472">Membrane</keyword>
<keyword evidence="1" id="KW-1133">Transmembrane helix</keyword>
<proteinExistence type="predicted"/>
<protein>
    <submittedName>
        <fullName evidence="2">Uncharacterized protein</fullName>
    </submittedName>
</protein>
<evidence type="ECO:0000256" key="1">
    <source>
        <dbReference type="SAM" id="Phobius"/>
    </source>
</evidence>
<feature type="transmembrane region" description="Helical" evidence="1">
    <location>
        <begin position="48"/>
        <end position="68"/>
    </location>
</feature>
<sequence>MKKTVTCQNKMNKIVSSTKILLMCGISFSLHRAIIFSVEPSSSSLSHYLLHCVIFPSIYLLYAIFPLLKGCLSLKKKKIWKQVSWACASGIIKST</sequence>
<keyword evidence="3" id="KW-1185">Reference proteome</keyword>
<organism evidence="2 3">
    <name type="scientific">Lupinus albus</name>
    <name type="common">White lupine</name>
    <name type="synonym">Lupinus termis</name>
    <dbReference type="NCBI Taxonomy" id="3870"/>
    <lineage>
        <taxon>Eukaryota</taxon>
        <taxon>Viridiplantae</taxon>
        <taxon>Streptophyta</taxon>
        <taxon>Embryophyta</taxon>
        <taxon>Tracheophyta</taxon>
        <taxon>Spermatophyta</taxon>
        <taxon>Magnoliopsida</taxon>
        <taxon>eudicotyledons</taxon>
        <taxon>Gunneridae</taxon>
        <taxon>Pentapetalae</taxon>
        <taxon>rosids</taxon>
        <taxon>fabids</taxon>
        <taxon>Fabales</taxon>
        <taxon>Fabaceae</taxon>
        <taxon>Papilionoideae</taxon>
        <taxon>50 kb inversion clade</taxon>
        <taxon>genistoids sensu lato</taxon>
        <taxon>core genistoids</taxon>
        <taxon>Genisteae</taxon>
        <taxon>Lupinus</taxon>
    </lineage>
</organism>
<evidence type="ECO:0000313" key="2">
    <source>
        <dbReference type="EMBL" id="KAE9611144.1"/>
    </source>
</evidence>
<accession>A0A6A4QD07</accession>
<dbReference type="Proteomes" id="UP000447434">
    <property type="component" value="Chromosome 7"/>
</dbReference>